<dbReference type="EMBL" id="CP035282">
    <property type="protein sequence ID" value="QAT62596.1"/>
    <property type="molecule type" value="Genomic_DNA"/>
</dbReference>
<evidence type="ECO:0000256" key="1">
    <source>
        <dbReference type="SAM" id="Phobius"/>
    </source>
</evidence>
<dbReference type="KEGG" id="spoa:EQM13_13995"/>
<sequence length="195" mass="22245">MIIEALGLSLIVGKLRKGKIKNLGFFRIRGSGFIFFSFIINIASILIAKQENFLSIFINENFIYIRGLAYILLLIGIGLNIEELGMKIIFAGTILNFICIIFNKGKMPVAINEMNGSYFLEQIRILKENKLLTHTFANSSTNLYYLSDIIPISKPYFFPKMISIGDILISLGIFILIQKWMINKRFNSFGKNIEI</sequence>
<dbReference type="RefSeq" id="WP_128753026.1">
    <property type="nucleotide sequence ID" value="NZ_CP035282.1"/>
</dbReference>
<keyword evidence="3" id="KW-1185">Reference proteome</keyword>
<dbReference type="Pfam" id="PF17248">
    <property type="entry name" value="DUF5317"/>
    <property type="match status" value="1"/>
</dbReference>
<keyword evidence="1" id="KW-0472">Membrane</keyword>
<protein>
    <recommendedName>
        <fullName evidence="4">DUF5317 domain-containing protein</fullName>
    </recommendedName>
</protein>
<keyword evidence="1" id="KW-0812">Transmembrane</keyword>
<gene>
    <name evidence="2" type="ORF">EQM13_13995</name>
</gene>
<feature type="transmembrane region" description="Helical" evidence="1">
    <location>
        <begin position="26"/>
        <end position="48"/>
    </location>
</feature>
<dbReference type="AlphaFoldDB" id="A0A410QFA1"/>
<evidence type="ECO:0008006" key="4">
    <source>
        <dbReference type="Google" id="ProtNLM"/>
    </source>
</evidence>
<dbReference type="OrthoDB" id="37447at2"/>
<feature type="transmembrane region" description="Helical" evidence="1">
    <location>
        <begin position="88"/>
        <end position="105"/>
    </location>
</feature>
<reference evidence="3" key="1">
    <citation type="submission" date="2019-01" db="EMBL/GenBank/DDBJ databases">
        <title>Draft genomes of a novel of Sporanaerobacter strains.</title>
        <authorList>
            <person name="Ma S."/>
        </authorList>
    </citation>
    <scope>NUCLEOTIDE SEQUENCE [LARGE SCALE GENOMIC DNA]</scope>
    <source>
        <strain evidence="3">NJN-17</strain>
    </source>
</reference>
<evidence type="ECO:0000313" key="3">
    <source>
        <dbReference type="Proteomes" id="UP000287969"/>
    </source>
</evidence>
<proteinExistence type="predicted"/>
<accession>A0A410QFA1</accession>
<keyword evidence="1" id="KW-1133">Transmembrane helix</keyword>
<feature type="transmembrane region" description="Helical" evidence="1">
    <location>
        <begin position="156"/>
        <end position="177"/>
    </location>
</feature>
<dbReference type="Proteomes" id="UP000287969">
    <property type="component" value="Chromosome"/>
</dbReference>
<feature type="transmembrane region" description="Helical" evidence="1">
    <location>
        <begin position="63"/>
        <end position="81"/>
    </location>
</feature>
<organism evidence="2 3">
    <name type="scientific">Acidilutibacter cellobiosedens</name>
    <dbReference type="NCBI Taxonomy" id="2507161"/>
    <lineage>
        <taxon>Bacteria</taxon>
        <taxon>Bacillati</taxon>
        <taxon>Bacillota</taxon>
        <taxon>Tissierellia</taxon>
        <taxon>Tissierellales</taxon>
        <taxon>Acidilutibacteraceae</taxon>
        <taxon>Acidilutibacter</taxon>
    </lineage>
</organism>
<name>A0A410QFA1_9FIRM</name>
<evidence type="ECO:0000313" key="2">
    <source>
        <dbReference type="EMBL" id="QAT62596.1"/>
    </source>
</evidence>
<dbReference type="InterPro" id="IPR035168">
    <property type="entry name" value="DUF5317"/>
</dbReference>